<keyword evidence="1" id="KW-0547">Nucleotide-binding</keyword>
<gene>
    <name evidence="4" type="ORF">GCM10009039_10070</name>
</gene>
<protein>
    <submittedName>
        <fullName evidence="4">Septum site-determining protein MinD</fullName>
    </submittedName>
</protein>
<feature type="domain" description="CobQ/CobB/MinD/ParA nucleotide binding" evidence="3">
    <location>
        <begin position="2"/>
        <end position="190"/>
    </location>
</feature>
<dbReference type="InterPro" id="IPR027417">
    <property type="entry name" value="P-loop_NTPase"/>
</dbReference>
<dbReference type="InterPro" id="IPR002586">
    <property type="entry name" value="CobQ/CobB/MinD/ParA_Nub-bd_dom"/>
</dbReference>
<dbReference type="Proteomes" id="UP000607197">
    <property type="component" value="Unassembled WGS sequence"/>
</dbReference>
<dbReference type="SUPFAM" id="SSF52540">
    <property type="entry name" value="P-loop containing nucleoside triphosphate hydrolases"/>
    <property type="match status" value="1"/>
</dbReference>
<evidence type="ECO:0000313" key="4">
    <source>
        <dbReference type="EMBL" id="GGL53875.1"/>
    </source>
</evidence>
<dbReference type="PANTHER" id="PTHR43384:SF6">
    <property type="entry name" value="SEPTUM SITE-DETERMINING PROTEIN MIND HOMOLOG, CHLOROPLASTIC"/>
    <property type="match status" value="1"/>
</dbReference>
<organism evidence="4 5">
    <name type="scientific">Halocalculus aciditolerans</name>
    <dbReference type="NCBI Taxonomy" id="1383812"/>
    <lineage>
        <taxon>Archaea</taxon>
        <taxon>Methanobacteriati</taxon>
        <taxon>Methanobacteriota</taxon>
        <taxon>Stenosarchaea group</taxon>
        <taxon>Halobacteria</taxon>
        <taxon>Halobacteriales</taxon>
        <taxon>Halobacteriaceae</taxon>
        <taxon>Halocalculus</taxon>
    </lineage>
</organism>
<keyword evidence="2" id="KW-0067">ATP-binding</keyword>
<dbReference type="GO" id="GO:0016887">
    <property type="term" value="F:ATP hydrolysis activity"/>
    <property type="evidence" value="ECO:0007669"/>
    <property type="project" value="TreeGrafter"/>
</dbReference>
<dbReference type="GO" id="GO:0009898">
    <property type="term" value="C:cytoplasmic side of plasma membrane"/>
    <property type="evidence" value="ECO:0007669"/>
    <property type="project" value="TreeGrafter"/>
</dbReference>
<dbReference type="Pfam" id="PF01656">
    <property type="entry name" value="CbiA"/>
    <property type="match status" value="1"/>
</dbReference>
<dbReference type="GO" id="GO:0005829">
    <property type="term" value="C:cytosol"/>
    <property type="evidence" value="ECO:0007669"/>
    <property type="project" value="TreeGrafter"/>
</dbReference>
<dbReference type="AlphaFoldDB" id="A0A830FGN1"/>
<evidence type="ECO:0000259" key="3">
    <source>
        <dbReference type="Pfam" id="PF01656"/>
    </source>
</evidence>
<dbReference type="RefSeq" id="WP_188976463.1">
    <property type="nucleotide sequence ID" value="NZ_BMPG01000001.1"/>
</dbReference>
<dbReference type="Gene3D" id="3.40.50.300">
    <property type="entry name" value="P-loop containing nucleotide triphosphate hydrolases"/>
    <property type="match status" value="1"/>
</dbReference>
<evidence type="ECO:0000256" key="1">
    <source>
        <dbReference type="ARBA" id="ARBA00022741"/>
    </source>
</evidence>
<comment type="caution">
    <text evidence="4">The sequence shown here is derived from an EMBL/GenBank/DDBJ whole genome shotgun (WGS) entry which is preliminary data.</text>
</comment>
<proteinExistence type="predicted"/>
<name>A0A830FGN1_9EURY</name>
<reference evidence="4" key="2">
    <citation type="submission" date="2020-09" db="EMBL/GenBank/DDBJ databases">
        <authorList>
            <person name="Sun Q."/>
            <person name="Ohkuma M."/>
        </authorList>
    </citation>
    <scope>NUCLEOTIDE SEQUENCE</scope>
    <source>
        <strain evidence="4">JCM 19596</strain>
    </source>
</reference>
<keyword evidence="5" id="KW-1185">Reference proteome</keyword>
<dbReference type="GO" id="GO:0005524">
    <property type="term" value="F:ATP binding"/>
    <property type="evidence" value="ECO:0007669"/>
    <property type="project" value="UniProtKB-KW"/>
</dbReference>
<evidence type="ECO:0000313" key="5">
    <source>
        <dbReference type="Proteomes" id="UP000607197"/>
    </source>
</evidence>
<evidence type="ECO:0000256" key="2">
    <source>
        <dbReference type="ARBA" id="ARBA00022840"/>
    </source>
</evidence>
<dbReference type="EMBL" id="BMPG01000001">
    <property type="protein sequence ID" value="GGL53875.1"/>
    <property type="molecule type" value="Genomic_DNA"/>
</dbReference>
<dbReference type="GO" id="GO:0051782">
    <property type="term" value="P:negative regulation of cell division"/>
    <property type="evidence" value="ECO:0007669"/>
    <property type="project" value="TreeGrafter"/>
</dbReference>
<dbReference type="PANTHER" id="PTHR43384">
    <property type="entry name" value="SEPTUM SITE-DETERMINING PROTEIN MIND HOMOLOG, CHLOROPLASTIC-RELATED"/>
    <property type="match status" value="1"/>
</dbReference>
<dbReference type="OrthoDB" id="238619at2157"/>
<accession>A0A830FGN1</accession>
<sequence length="207" mass="20770">MLAIAGGKGGTGKTTTTLALAAAYGRQRRRVLAVDADADAPNLHLVAGVDAGEGVRALAAGRDPRAVARPAPGTPGVWVAPARPGAPVADALDTLAVDENASVLVDCPAGAGPDAVAPLRAADRALLVTTPTRHAVADTVKTAAMARALDTHVAGVLVTKTDTVPDRLARAFDAPVLAAVPEATRLMKISAARTVYDGISGFLGPNP</sequence>
<reference evidence="4" key="1">
    <citation type="journal article" date="2014" name="Int. J. Syst. Evol. Microbiol.">
        <title>Complete genome sequence of Corynebacterium casei LMG S-19264T (=DSM 44701T), isolated from a smear-ripened cheese.</title>
        <authorList>
            <consortium name="US DOE Joint Genome Institute (JGI-PGF)"/>
            <person name="Walter F."/>
            <person name="Albersmeier A."/>
            <person name="Kalinowski J."/>
            <person name="Ruckert C."/>
        </authorList>
    </citation>
    <scope>NUCLEOTIDE SEQUENCE</scope>
    <source>
        <strain evidence="4">JCM 19596</strain>
    </source>
</reference>
<dbReference type="InterPro" id="IPR050625">
    <property type="entry name" value="ParA/MinD_ATPase"/>
</dbReference>